<dbReference type="EMBL" id="UAPV01000010">
    <property type="protein sequence ID" value="SPT78997.1"/>
    <property type="molecule type" value="Genomic_DNA"/>
</dbReference>
<protein>
    <submittedName>
        <fullName evidence="3">Uncharacterized homolog of phage Mu protein gp47</fullName>
    </submittedName>
</protein>
<dbReference type="AlphaFoldDB" id="A0A2X0X7D9"/>
<evidence type="ECO:0000259" key="2">
    <source>
        <dbReference type="Pfam" id="PF26078"/>
    </source>
</evidence>
<proteinExistence type="predicted"/>
<dbReference type="Proteomes" id="UP000250086">
    <property type="component" value="Unassembled WGS sequence"/>
</dbReference>
<gene>
    <name evidence="3" type="ORF">NCTC13093_02637</name>
</gene>
<dbReference type="InterPro" id="IPR058531">
    <property type="entry name" value="Baseplate_J_M"/>
</dbReference>
<accession>A0A2X0X7D9</accession>
<feature type="domain" description="Baseplate J-like central" evidence="2">
    <location>
        <begin position="72"/>
        <end position="130"/>
    </location>
</feature>
<evidence type="ECO:0000313" key="3">
    <source>
        <dbReference type="EMBL" id="SPT78997.1"/>
    </source>
</evidence>
<evidence type="ECO:0000259" key="1">
    <source>
        <dbReference type="Pfam" id="PF04865"/>
    </source>
</evidence>
<evidence type="ECO:0000313" key="4">
    <source>
        <dbReference type="Proteomes" id="UP000250086"/>
    </source>
</evidence>
<dbReference type="Pfam" id="PF26078">
    <property type="entry name" value="Baseplate_J_M"/>
    <property type="match status" value="1"/>
</dbReference>
<organism evidence="3 4">
    <name type="scientific">Anaerobiospirillum thomasii</name>
    <dbReference type="NCBI Taxonomy" id="179995"/>
    <lineage>
        <taxon>Bacteria</taxon>
        <taxon>Pseudomonadati</taxon>
        <taxon>Pseudomonadota</taxon>
        <taxon>Gammaproteobacteria</taxon>
        <taxon>Aeromonadales</taxon>
        <taxon>Succinivibrionaceae</taxon>
        <taxon>Anaerobiospirillum</taxon>
    </lineage>
</organism>
<dbReference type="InterPro" id="IPR006949">
    <property type="entry name" value="Barrel_Baseplate_J-like"/>
</dbReference>
<dbReference type="Pfam" id="PF04865">
    <property type="entry name" value="Baseplate_J"/>
    <property type="match status" value="1"/>
</dbReference>
<name>A0A2X0X7D9_9GAMM</name>
<reference evidence="3 4" key="1">
    <citation type="submission" date="2018-06" db="EMBL/GenBank/DDBJ databases">
        <authorList>
            <consortium name="Pathogen Informatics"/>
            <person name="Doyle S."/>
        </authorList>
    </citation>
    <scope>NUCLEOTIDE SEQUENCE [LARGE SCALE GENOMIC DNA]</scope>
    <source>
        <strain evidence="3 4">NCTC13093</strain>
    </source>
</reference>
<sequence length="133" mass="14391">MPPETTAEISATALELGEIGNNIPVGKINQLVDPLPSITKVENITATSGAGDREDDERYAMRIKLAPASFSVAGPAKAYEYHTLSYSTAIIDAKIYGLEDHPGNVYIHPLLTNGELPQTEFLEALTAYLMQTQ</sequence>
<keyword evidence="4" id="KW-1185">Reference proteome</keyword>
<feature type="domain" description="Baseplate protein J-like barrel" evidence="1">
    <location>
        <begin position="5"/>
        <end position="49"/>
    </location>
</feature>